<reference evidence="3 4" key="1">
    <citation type="journal article" date="2023" name="Plants (Basel)">
        <title>Bridging the Gap: Combining Genomics and Transcriptomics Approaches to Understand Stylosanthes scabra, an Orphan Legume from the Brazilian Caatinga.</title>
        <authorList>
            <person name="Ferreira-Neto J.R.C."/>
            <person name="da Silva M.D."/>
            <person name="Binneck E."/>
            <person name="de Melo N.F."/>
            <person name="da Silva R.H."/>
            <person name="de Melo A.L.T.M."/>
            <person name="Pandolfi V."/>
            <person name="Bustamante F.O."/>
            <person name="Brasileiro-Vidal A.C."/>
            <person name="Benko-Iseppon A.M."/>
        </authorList>
    </citation>
    <scope>NUCLEOTIDE SEQUENCE [LARGE SCALE GENOMIC DNA]</scope>
    <source>
        <tissue evidence="3">Leaves</tissue>
    </source>
</reference>
<dbReference type="InterPro" id="IPR041679">
    <property type="entry name" value="DNA2/NAM7-like_C"/>
</dbReference>
<dbReference type="InterPro" id="IPR027417">
    <property type="entry name" value="P-loop_NTPase"/>
</dbReference>
<dbReference type="Pfam" id="PF13087">
    <property type="entry name" value="AAA_12"/>
    <property type="match status" value="1"/>
</dbReference>
<dbReference type="CDD" id="cd18808">
    <property type="entry name" value="SF1_C_Upf1"/>
    <property type="match status" value="1"/>
</dbReference>
<gene>
    <name evidence="3" type="ORF">PIB30_052175</name>
</gene>
<keyword evidence="4" id="KW-1185">Reference proteome</keyword>
<evidence type="ECO:0000259" key="2">
    <source>
        <dbReference type="Pfam" id="PF13087"/>
    </source>
</evidence>
<dbReference type="SUPFAM" id="SSF52540">
    <property type="entry name" value="P-loop containing nucleoside triphosphate hydrolases"/>
    <property type="match status" value="1"/>
</dbReference>
<dbReference type="PANTHER" id="PTHR10887">
    <property type="entry name" value="DNA2/NAM7 HELICASE FAMILY"/>
    <property type="match status" value="1"/>
</dbReference>
<dbReference type="PANTHER" id="PTHR10887:SF5">
    <property type="entry name" value="RNA HELICASE AQUARIUS"/>
    <property type="match status" value="1"/>
</dbReference>
<feature type="region of interest" description="Disordered" evidence="1">
    <location>
        <begin position="264"/>
        <end position="286"/>
    </location>
</feature>
<accession>A0ABU6SHZ6</accession>
<dbReference type="InterPro" id="IPR045055">
    <property type="entry name" value="DNA2/NAM7-like"/>
</dbReference>
<evidence type="ECO:0000313" key="4">
    <source>
        <dbReference type="Proteomes" id="UP001341840"/>
    </source>
</evidence>
<dbReference type="Proteomes" id="UP001341840">
    <property type="component" value="Unassembled WGS sequence"/>
</dbReference>
<organism evidence="3 4">
    <name type="scientific">Stylosanthes scabra</name>
    <dbReference type="NCBI Taxonomy" id="79078"/>
    <lineage>
        <taxon>Eukaryota</taxon>
        <taxon>Viridiplantae</taxon>
        <taxon>Streptophyta</taxon>
        <taxon>Embryophyta</taxon>
        <taxon>Tracheophyta</taxon>
        <taxon>Spermatophyta</taxon>
        <taxon>Magnoliopsida</taxon>
        <taxon>eudicotyledons</taxon>
        <taxon>Gunneridae</taxon>
        <taxon>Pentapetalae</taxon>
        <taxon>rosids</taxon>
        <taxon>fabids</taxon>
        <taxon>Fabales</taxon>
        <taxon>Fabaceae</taxon>
        <taxon>Papilionoideae</taxon>
        <taxon>50 kb inversion clade</taxon>
        <taxon>dalbergioids sensu lato</taxon>
        <taxon>Dalbergieae</taxon>
        <taxon>Pterocarpus clade</taxon>
        <taxon>Stylosanthes</taxon>
    </lineage>
</organism>
<feature type="compositionally biased region" description="Basic and acidic residues" evidence="1">
    <location>
        <begin position="305"/>
        <end position="319"/>
    </location>
</feature>
<evidence type="ECO:0000313" key="3">
    <source>
        <dbReference type="EMBL" id="MED6136030.1"/>
    </source>
</evidence>
<name>A0ABU6SHZ6_9FABA</name>
<sequence>MLLQRQEDGHARLKRCILIGDHHQLPPVVKNMAFQKYSHMDQSLFTRFVRLGIPYIELNAQGRARPSIAELYNWRYRDLGDLPYVKEADIFHRANAGFAYDYQLVDVPDYLGKGETTPSPWFYQNEGEAEYVVTTVDKFQGQQNDFILLSLVRTRFVGHLRDVRRLVVAMSRARLGLYVFCRRSLFEQCYELQPTFQLLLKRPDHLALNLGEITSYTERNVEDPGPKHHIHLVSSIEEMGSIIERLYQERLRHQFEQNRSYFGHVEPTADTNGVQSSQQTSDTDMLEQNESEVTMVDGHVAEDMRPESNMDVPEPHQSEEATMVDGHVGQEVPPQSNLSMPEKHMSEDSTMVDGSASVPNGGSEPLEP</sequence>
<dbReference type="InterPro" id="IPR047187">
    <property type="entry name" value="SF1_C_Upf1"/>
</dbReference>
<evidence type="ECO:0000256" key="1">
    <source>
        <dbReference type="SAM" id="MobiDB-lite"/>
    </source>
</evidence>
<feature type="domain" description="DNA2/NAM7 helicase-like C-terminal" evidence="2">
    <location>
        <begin position="128"/>
        <end position="183"/>
    </location>
</feature>
<comment type="caution">
    <text evidence="3">The sequence shown here is derived from an EMBL/GenBank/DDBJ whole genome shotgun (WGS) entry which is preliminary data.</text>
</comment>
<proteinExistence type="predicted"/>
<protein>
    <recommendedName>
        <fullName evidence="2">DNA2/NAM7 helicase-like C-terminal domain-containing protein</fullName>
    </recommendedName>
</protein>
<feature type="compositionally biased region" description="Polar residues" evidence="1">
    <location>
        <begin position="269"/>
        <end position="283"/>
    </location>
</feature>
<dbReference type="Gene3D" id="3.40.50.300">
    <property type="entry name" value="P-loop containing nucleotide triphosphate hydrolases"/>
    <property type="match status" value="2"/>
</dbReference>
<feature type="region of interest" description="Disordered" evidence="1">
    <location>
        <begin position="305"/>
        <end position="368"/>
    </location>
</feature>
<dbReference type="EMBL" id="JASCZI010060791">
    <property type="protein sequence ID" value="MED6136030.1"/>
    <property type="molecule type" value="Genomic_DNA"/>
</dbReference>